<evidence type="ECO:0000256" key="1">
    <source>
        <dbReference type="ARBA" id="ARBA00002901"/>
    </source>
</evidence>
<reference evidence="8 9" key="1">
    <citation type="submission" date="2020-04" db="EMBL/GenBank/DDBJ databases">
        <title>Rhizobium sp. S-51 isolated from soil.</title>
        <authorList>
            <person name="Dahal R.H."/>
        </authorList>
    </citation>
    <scope>NUCLEOTIDE SEQUENCE [LARGE SCALE GENOMIC DNA]</scope>
    <source>
        <strain evidence="8 9">S-51</strain>
    </source>
</reference>
<gene>
    <name evidence="8" type="ORF">HHL25_23120</name>
</gene>
<comment type="caution">
    <text evidence="8">The sequence shown here is derived from an EMBL/GenBank/DDBJ whole genome shotgun (WGS) entry which is preliminary data.</text>
</comment>
<dbReference type="EC" id="2.10.1.1" evidence="6"/>
<dbReference type="InterPro" id="IPR036135">
    <property type="entry name" value="MoeA_linker/N_sf"/>
</dbReference>
<evidence type="ECO:0000256" key="2">
    <source>
        <dbReference type="ARBA" id="ARBA00005046"/>
    </source>
</evidence>
<evidence type="ECO:0000313" key="8">
    <source>
        <dbReference type="EMBL" id="NML77035.1"/>
    </source>
</evidence>
<evidence type="ECO:0000256" key="5">
    <source>
        <dbReference type="ARBA" id="ARBA00047317"/>
    </source>
</evidence>
<dbReference type="PANTHER" id="PTHR10192">
    <property type="entry name" value="MOLYBDOPTERIN BIOSYNTHESIS PROTEIN"/>
    <property type="match status" value="1"/>
</dbReference>
<keyword evidence="9" id="KW-1185">Reference proteome</keyword>
<feature type="domain" description="MoaB/Mog" evidence="7">
    <location>
        <begin position="197"/>
        <end position="333"/>
    </location>
</feature>
<comment type="function">
    <text evidence="1 6">Catalyzes the insertion of molybdate into adenylated molybdopterin with the concomitant release of AMP.</text>
</comment>
<dbReference type="InterPro" id="IPR005110">
    <property type="entry name" value="MoeA_linker/N"/>
</dbReference>
<organism evidence="8 9">
    <name type="scientific">Rhizobium terricola</name>
    <dbReference type="NCBI Taxonomy" id="2728849"/>
    <lineage>
        <taxon>Bacteria</taxon>
        <taxon>Pseudomonadati</taxon>
        <taxon>Pseudomonadota</taxon>
        <taxon>Alphaproteobacteria</taxon>
        <taxon>Hyphomicrobiales</taxon>
        <taxon>Rhizobiaceae</taxon>
        <taxon>Rhizobium/Agrobacterium group</taxon>
        <taxon>Rhizobium</taxon>
    </lineage>
</organism>
<dbReference type="Gene3D" id="2.40.340.10">
    <property type="entry name" value="MoeA, C-terminal, domain IV"/>
    <property type="match status" value="1"/>
</dbReference>
<keyword evidence="6" id="KW-0500">Molybdenum</keyword>
<dbReference type="Gene3D" id="2.170.190.11">
    <property type="entry name" value="Molybdopterin biosynthesis moea protein, domain 3"/>
    <property type="match status" value="1"/>
</dbReference>
<comment type="pathway">
    <text evidence="2 6">Cofactor biosynthesis; molybdopterin biosynthesis.</text>
</comment>
<dbReference type="SUPFAM" id="SSF63882">
    <property type="entry name" value="MoeA N-terminal region -like"/>
    <property type="match status" value="1"/>
</dbReference>
<dbReference type="Proteomes" id="UP000541470">
    <property type="component" value="Unassembled WGS sequence"/>
</dbReference>
<evidence type="ECO:0000256" key="6">
    <source>
        <dbReference type="RuleBase" id="RU365090"/>
    </source>
</evidence>
<dbReference type="InterPro" id="IPR036425">
    <property type="entry name" value="MoaB/Mog-like_dom_sf"/>
</dbReference>
<dbReference type="SUPFAM" id="SSF63867">
    <property type="entry name" value="MoeA C-terminal domain-like"/>
    <property type="match status" value="1"/>
</dbReference>
<keyword evidence="6" id="KW-0460">Magnesium</keyword>
<dbReference type="Gene3D" id="3.40.980.10">
    <property type="entry name" value="MoaB/Mog-like domain"/>
    <property type="match status" value="1"/>
</dbReference>
<dbReference type="Pfam" id="PF03454">
    <property type="entry name" value="MoeA_C"/>
    <property type="match status" value="1"/>
</dbReference>
<name>A0A7Y0B0V2_9HYPH</name>
<dbReference type="InterPro" id="IPR036688">
    <property type="entry name" value="MoeA_C_domain_IV_sf"/>
</dbReference>
<dbReference type="AlphaFoldDB" id="A0A7Y0B0V2"/>
<dbReference type="GO" id="GO:0061599">
    <property type="term" value="F:molybdopterin molybdotransferase activity"/>
    <property type="evidence" value="ECO:0007669"/>
    <property type="project" value="UniProtKB-UniRule"/>
</dbReference>
<dbReference type="EMBL" id="JABBGK010000012">
    <property type="protein sequence ID" value="NML77035.1"/>
    <property type="molecule type" value="Genomic_DNA"/>
</dbReference>
<dbReference type="InterPro" id="IPR008284">
    <property type="entry name" value="MoCF_biosynth_CS"/>
</dbReference>
<dbReference type="PROSITE" id="PS01079">
    <property type="entry name" value="MOCF_BIOSYNTHESIS_2"/>
    <property type="match status" value="1"/>
</dbReference>
<keyword evidence="6 8" id="KW-0808">Transferase</keyword>
<dbReference type="InterPro" id="IPR005111">
    <property type="entry name" value="MoeA_C_domain_IV"/>
</dbReference>
<dbReference type="PANTHER" id="PTHR10192:SF5">
    <property type="entry name" value="GEPHYRIN"/>
    <property type="match status" value="1"/>
</dbReference>
<dbReference type="NCBIfam" id="NF045515">
    <property type="entry name" value="Glp_gephyrin"/>
    <property type="match status" value="1"/>
</dbReference>
<evidence type="ECO:0000256" key="3">
    <source>
        <dbReference type="ARBA" id="ARBA00010763"/>
    </source>
</evidence>
<dbReference type="CDD" id="cd00887">
    <property type="entry name" value="MoeA"/>
    <property type="match status" value="1"/>
</dbReference>
<evidence type="ECO:0000313" key="9">
    <source>
        <dbReference type="Proteomes" id="UP000541470"/>
    </source>
</evidence>
<dbReference type="Pfam" id="PF03453">
    <property type="entry name" value="MoeA_N"/>
    <property type="match status" value="1"/>
</dbReference>
<keyword evidence="6" id="KW-0479">Metal-binding</keyword>
<dbReference type="Pfam" id="PF00994">
    <property type="entry name" value="MoCF_biosynth"/>
    <property type="match status" value="1"/>
</dbReference>
<evidence type="ECO:0000256" key="4">
    <source>
        <dbReference type="ARBA" id="ARBA00023150"/>
    </source>
</evidence>
<dbReference type="RefSeq" id="WP_169595606.1">
    <property type="nucleotide sequence ID" value="NZ_JABBGK010000012.1"/>
</dbReference>
<protein>
    <recommendedName>
        <fullName evidence="6">Molybdopterin molybdenumtransferase</fullName>
        <ecNumber evidence="6">2.10.1.1</ecNumber>
    </recommendedName>
</protein>
<dbReference type="Gene3D" id="3.90.105.10">
    <property type="entry name" value="Molybdopterin biosynthesis moea protein, domain 2"/>
    <property type="match status" value="1"/>
</dbReference>
<dbReference type="InterPro" id="IPR038987">
    <property type="entry name" value="MoeA-like"/>
</dbReference>
<proteinExistence type="inferred from homology"/>
<dbReference type="SUPFAM" id="SSF53218">
    <property type="entry name" value="Molybdenum cofactor biosynthesis proteins"/>
    <property type="match status" value="1"/>
</dbReference>
<keyword evidence="4 6" id="KW-0501">Molybdenum cofactor biosynthesis</keyword>
<dbReference type="NCBIfam" id="TIGR00177">
    <property type="entry name" value="molyb_syn"/>
    <property type="match status" value="1"/>
</dbReference>
<dbReference type="SMART" id="SM00852">
    <property type="entry name" value="MoCF_biosynth"/>
    <property type="match status" value="1"/>
</dbReference>
<dbReference type="GO" id="GO:0006777">
    <property type="term" value="P:Mo-molybdopterin cofactor biosynthetic process"/>
    <property type="evidence" value="ECO:0007669"/>
    <property type="project" value="UniProtKB-UniRule"/>
</dbReference>
<accession>A0A7Y0B0V2</accession>
<dbReference type="GO" id="GO:0005829">
    <property type="term" value="C:cytosol"/>
    <property type="evidence" value="ECO:0007669"/>
    <property type="project" value="TreeGrafter"/>
</dbReference>
<dbReference type="UniPathway" id="UPA00344"/>
<dbReference type="GO" id="GO:0046872">
    <property type="term" value="F:metal ion binding"/>
    <property type="evidence" value="ECO:0007669"/>
    <property type="project" value="UniProtKB-UniRule"/>
</dbReference>
<sequence length="429" mass="44790">MAEAHEVAGGRVFNGETDALIPVERAIEIAVGMVRPVAGVEDVKLVGARGRVLAADLRAARPMPRFDNSAMDGFAVRLADLDGHGPWQLRVAGTIAAGADPNVQPAMAGAAMRIFTGASVPETYDAVVMQEDCEDRDTFVIVRTRPRRGGNIRRAGEDAAKGDVLVAGGTRIEARHVGLLAGTGHTLLPVRRAPRIAVLSTGDELLAGDRGAAGIHDANRPMLISLAEGLGAEVTDLGICADDLDQTAALFRRLVHRFDMILTSGAASVGGRDHVRAALVAAGGSILSCKVAMKPGKPVFFGRLHETLVTGLPGNPLSAYVGFQLFVARQIGALLGVVPAGFVKETAIAGFDWQCKTGRTEYVPVRVVGTDAAATPVVDRLGHGSSASLLPLAQADGVAVLEAKSVAGACGAHLSWIPFGWNDFAWRMT</sequence>
<dbReference type="InterPro" id="IPR001453">
    <property type="entry name" value="MoaB/Mog_dom"/>
</dbReference>
<comment type="cofactor">
    <cofactor evidence="6">
        <name>Mg(2+)</name>
        <dbReference type="ChEBI" id="CHEBI:18420"/>
    </cofactor>
</comment>
<evidence type="ECO:0000259" key="7">
    <source>
        <dbReference type="SMART" id="SM00852"/>
    </source>
</evidence>
<comment type="similarity">
    <text evidence="3 6">Belongs to the MoeA family.</text>
</comment>
<comment type="catalytic activity">
    <reaction evidence="5">
        <text>adenylyl-molybdopterin + molybdate = Mo-molybdopterin + AMP + H(+)</text>
        <dbReference type="Rhea" id="RHEA:35047"/>
        <dbReference type="ChEBI" id="CHEBI:15378"/>
        <dbReference type="ChEBI" id="CHEBI:36264"/>
        <dbReference type="ChEBI" id="CHEBI:62727"/>
        <dbReference type="ChEBI" id="CHEBI:71302"/>
        <dbReference type="ChEBI" id="CHEBI:456215"/>
        <dbReference type="EC" id="2.10.1.1"/>
    </reaction>
</comment>